<name>A0A0Q2LWF4_MYCGO</name>
<dbReference type="SUPFAM" id="SSF140459">
    <property type="entry name" value="PE/PPE dimer-like"/>
    <property type="match status" value="1"/>
</dbReference>
<accession>A0A0Q2LWF4</accession>
<dbReference type="Proteomes" id="UP000051677">
    <property type="component" value="Unassembled WGS sequence"/>
</dbReference>
<dbReference type="OrthoDB" id="4753781at2"/>
<sequence>MSFAMLAPEITSAQMYSGAGSGPMLGAAAAWAGLGDELGSAAASFGSVTANLASGAWQGPASVAMTAVAARYRDFLNGAAVRAVTAATQAKSVAAIFEAAKAAVAHPVAVRANRLQFVSAIRSNFLGLNGPLIAAIEGAYDELWAQNVSALVGYHGAASAAAAQIAPWQEALGDIGARIGRVVETNGSMVSARVAANDAEVAGAARFTRGALDAAAVEARFGRPGAWWHVGSAVAYDAQTAGRLLAENAALPAQIFMKDIDILAAPGSRPPATAPVALPAAADDLGAALRADAASVNRVLADNQTQLLRAEAVTESSLRAAQAAVMAGDPVAAARDVASAVAYDADTVARLGVEDLSLPGELIREDIAILAGLPAPAAALPAGPSNALHQATVEDLVGLPQRIYQADAAAIGHAVGDTQAELVKAAAATQNGFGTATLDLMAGEPVRAVNDLSSALAYDAATAARIAAREAALVAELAATDSAIIGGTFS</sequence>
<protein>
    <recommendedName>
        <fullName evidence="2">PPE domain-containing protein</fullName>
    </recommendedName>
</protein>
<dbReference type="PANTHER" id="PTHR46766">
    <property type="entry name" value="GLUTAMINE-RICH PROTEIN 2"/>
    <property type="match status" value="1"/>
</dbReference>
<dbReference type="PANTHER" id="PTHR46766:SF1">
    <property type="entry name" value="GLUTAMINE-RICH PROTEIN 2"/>
    <property type="match status" value="1"/>
</dbReference>
<feature type="domain" description="PPE" evidence="2">
    <location>
        <begin position="3"/>
        <end position="165"/>
    </location>
</feature>
<dbReference type="EMBL" id="LKTM01000046">
    <property type="protein sequence ID" value="KQH80042.1"/>
    <property type="molecule type" value="Genomic_DNA"/>
</dbReference>
<organism evidence="3 4">
    <name type="scientific">Mycobacterium gordonae</name>
    <dbReference type="NCBI Taxonomy" id="1778"/>
    <lineage>
        <taxon>Bacteria</taxon>
        <taxon>Bacillati</taxon>
        <taxon>Actinomycetota</taxon>
        <taxon>Actinomycetes</taxon>
        <taxon>Mycobacteriales</taxon>
        <taxon>Mycobacteriaceae</taxon>
        <taxon>Mycobacterium</taxon>
    </lineage>
</organism>
<dbReference type="STRING" id="1778.A9W97_06190"/>
<reference evidence="3 4" key="1">
    <citation type="submission" date="2015-10" db="EMBL/GenBank/DDBJ databases">
        <title>Mycobacterium gordonae draft genome assembly.</title>
        <authorList>
            <person name="Ustinova V."/>
            <person name="Smirnova T."/>
            <person name="Blagodatskikh K."/>
            <person name="Varlamov D."/>
            <person name="Larionova E."/>
            <person name="Chernousova L."/>
        </authorList>
    </citation>
    <scope>NUCLEOTIDE SEQUENCE [LARGE SCALE GENOMIC DNA]</scope>
    <source>
        <strain evidence="3 4">CTRI 14-8773</strain>
    </source>
</reference>
<evidence type="ECO:0000256" key="1">
    <source>
        <dbReference type="ARBA" id="ARBA00010652"/>
    </source>
</evidence>
<dbReference type="GO" id="GO:0052572">
    <property type="term" value="P:response to host immune response"/>
    <property type="evidence" value="ECO:0007669"/>
    <property type="project" value="TreeGrafter"/>
</dbReference>
<evidence type="ECO:0000313" key="3">
    <source>
        <dbReference type="EMBL" id="KQH80042.1"/>
    </source>
</evidence>
<dbReference type="Gene3D" id="1.20.1260.20">
    <property type="entry name" value="PPE superfamily"/>
    <property type="match status" value="1"/>
</dbReference>
<dbReference type="RefSeq" id="WP_055577024.1">
    <property type="nucleotide sequence ID" value="NZ_LKTM01000046.1"/>
</dbReference>
<comment type="similarity">
    <text evidence="1">Belongs to the mycobacterial PPE family.</text>
</comment>
<dbReference type="InterPro" id="IPR038332">
    <property type="entry name" value="PPE_sf"/>
</dbReference>
<dbReference type="Pfam" id="PF00823">
    <property type="entry name" value="PPE"/>
    <property type="match status" value="1"/>
</dbReference>
<dbReference type="InterPro" id="IPR000030">
    <property type="entry name" value="PPE_dom"/>
</dbReference>
<dbReference type="AlphaFoldDB" id="A0A0Q2LWF4"/>
<evidence type="ECO:0000259" key="2">
    <source>
        <dbReference type="Pfam" id="PF00823"/>
    </source>
</evidence>
<evidence type="ECO:0000313" key="4">
    <source>
        <dbReference type="Proteomes" id="UP000051677"/>
    </source>
</evidence>
<proteinExistence type="inferred from homology"/>
<comment type="caution">
    <text evidence="3">The sequence shown here is derived from an EMBL/GenBank/DDBJ whole genome shotgun (WGS) entry which is preliminary data.</text>
</comment>
<gene>
    <name evidence="3" type="ORF">AO501_30330</name>
</gene>